<dbReference type="Proteomes" id="UP000280501">
    <property type="component" value="Unassembled WGS sequence"/>
</dbReference>
<organism evidence="1 2">
    <name type="scientific">Myceligenerans xiligouense</name>
    <dbReference type="NCBI Taxonomy" id="253184"/>
    <lineage>
        <taxon>Bacteria</taxon>
        <taxon>Bacillati</taxon>
        <taxon>Actinomycetota</taxon>
        <taxon>Actinomycetes</taxon>
        <taxon>Micrococcales</taxon>
        <taxon>Promicromonosporaceae</taxon>
        <taxon>Myceligenerans</taxon>
    </lineage>
</organism>
<accession>A0A3N4YIR1</accession>
<comment type="caution">
    <text evidence="1">The sequence shown here is derived from an EMBL/GenBank/DDBJ whole genome shotgun (WGS) entry which is preliminary data.</text>
</comment>
<gene>
    <name evidence="1" type="ORF">EDD34_1638</name>
</gene>
<sequence length="200" mass="22299">MIDNPELILADAAAWRAWLDENESTSDGVWLVLAKKGTVEPTTLSYASALEEALCSGWIDAQKRRRDEATSLQRFCPRRPRSRWSARNVGIVEGLRAAGRMRPRGVEEVEKAKADGRWEAAYDGPKNIRVPEELAEALAASPRAAAMFEILSGQNRYAILHRLANLKTPEAHTRNVTKFVSMLERGETPYPQKRALDAGT</sequence>
<dbReference type="EMBL" id="RKQZ01000001">
    <property type="protein sequence ID" value="RPF21029.1"/>
    <property type="molecule type" value="Genomic_DNA"/>
</dbReference>
<proteinExistence type="predicted"/>
<evidence type="ECO:0000313" key="2">
    <source>
        <dbReference type="Proteomes" id="UP000280501"/>
    </source>
</evidence>
<dbReference type="OrthoDB" id="9796999at2"/>
<protein>
    <submittedName>
        <fullName evidence="1">Uncharacterized protein YdeI (YjbR/CyaY-like superfamily)</fullName>
    </submittedName>
</protein>
<keyword evidence="2" id="KW-1185">Reference proteome</keyword>
<dbReference type="Pfam" id="PF13376">
    <property type="entry name" value="OmdA"/>
    <property type="match status" value="1"/>
</dbReference>
<evidence type="ECO:0000313" key="1">
    <source>
        <dbReference type="EMBL" id="RPF21029.1"/>
    </source>
</evidence>
<reference evidence="1 2" key="1">
    <citation type="submission" date="2018-11" db="EMBL/GenBank/DDBJ databases">
        <title>Sequencing the genomes of 1000 actinobacteria strains.</title>
        <authorList>
            <person name="Klenk H.-P."/>
        </authorList>
    </citation>
    <scope>NUCLEOTIDE SEQUENCE [LARGE SCALE GENOMIC DNA]</scope>
    <source>
        <strain evidence="1 2">DSM 15700</strain>
    </source>
</reference>
<dbReference type="AlphaFoldDB" id="A0A3N4YIR1"/>
<name>A0A3N4YIR1_9MICO</name>
<dbReference type="RefSeq" id="WP_123814123.1">
    <property type="nucleotide sequence ID" value="NZ_RKQZ01000001.1"/>
</dbReference>